<dbReference type="Proteomes" id="UP000177324">
    <property type="component" value="Unassembled WGS sequence"/>
</dbReference>
<comment type="caution">
    <text evidence="3">The sequence shown here is derived from an EMBL/GenBank/DDBJ whole genome shotgun (WGS) entry which is preliminary data.</text>
</comment>
<dbReference type="GO" id="GO:0006046">
    <property type="term" value="P:N-acetylglucosamine catabolic process"/>
    <property type="evidence" value="ECO:0007669"/>
    <property type="project" value="TreeGrafter"/>
</dbReference>
<sequence>MSAERVATTIDYREITHPDIRRLWAFKDVPGVNRGAAGEILGVVKDNPGAVISFATGQTMEGVYEALVGLSQEQEISFNRILALQGDDYYPADPERDEFSFARYLRKRLFEPLEIPIEHRFEINALVSDPEAEALRYEALLAQQPVDLTILGIGPDSHIYFNESGIPFNQRMFVANFSQATLHRDRVERRQETPDRAITQGIGNILDSRQILLVAFGERKGGWLRRALYGQIDTVCPASALRLVGDKVTMVIDEAAAAVLQQGRE</sequence>
<name>A0A1G1VJH2_9BACT</name>
<evidence type="ECO:0000313" key="4">
    <source>
        <dbReference type="Proteomes" id="UP000177324"/>
    </source>
</evidence>
<dbReference type="AlphaFoldDB" id="A0A1G1VJH2"/>
<reference evidence="3 4" key="1">
    <citation type="journal article" date="2016" name="Nat. Commun.">
        <title>Thousands of microbial genomes shed light on interconnected biogeochemical processes in an aquifer system.</title>
        <authorList>
            <person name="Anantharaman K."/>
            <person name="Brown C.T."/>
            <person name="Hug L.A."/>
            <person name="Sharon I."/>
            <person name="Castelle C.J."/>
            <person name="Probst A.J."/>
            <person name="Thomas B.C."/>
            <person name="Singh A."/>
            <person name="Wilkins M.J."/>
            <person name="Karaoz U."/>
            <person name="Brodie E.L."/>
            <person name="Williams K.H."/>
            <person name="Hubbard S.S."/>
            <person name="Banfield J.F."/>
        </authorList>
    </citation>
    <scope>NUCLEOTIDE SEQUENCE [LARGE SCALE GENOMIC DNA]</scope>
</reference>
<dbReference type="InterPro" id="IPR004547">
    <property type="entry name" value="Glucosamine6P_isomerase"/>
</dbReference>
<dbReference type="GO" id="GO:0019262">
    <property type="term" value="P:N-acetylneuraminate catabolic process"/>
    <property type="evidence" value="ECO:0007669"/>
    <property type="project" value="TreeGrafter"/>
</dbReference>
<dbReference type="InterPro" id="IPR037171">
    <property type="entry name" value="NagB/RpiA_transferase-like"/>
</dbReference>
<dbReference type="EMBL" id="MHCH01000064">
    <property type="protein sequence ID" value="OGY15560.1"/>
    <property type="molecule type" value="Genomic_DNA"/>
</dbReference>
<dbReference type="GO" id="GO:0005737">
    <property type="term" value="C:cytoplasm"/>
    <property type="evidence" value="ECO:0007669"/>
    <property type="project" value="TreeGrafter"/>
</dbReference>
<dbReference type="SUPFAM" id="SSF100950">
    <property type="entry name" value="NagB/RpiA/CoA transferase-like"/>
    <property type="match status" value="1"/>
</dbReference>
<dbReference type="Pfam" id="PF01182">
    <property type="entry name" value="Glucosamine_iso"/>
    <property type="match status" value="1"/>
</dbReference>
<protein>
    <recommendedName>
        <fullName evidence="2">Glucosamine/galactosamine-6-phosphate isomerase domain-containing protein</fullName>
    </recommendedName>
</protein>
<evidence type="ECO:0000256" key="1">
    <source>
        <dbReference type="ARBA" id="ARBA00022801"/>
    </source>
</evidence>
<dbReference type="GO" id="GO:0006043">
    <property type="term" value="P:glucosamine catabolic process"/>
    <property type="evidence" value="ECO:0007669"/>
    <property type="project" value="TreeGrafter"/>
</dbReference>
<dbReference type="PANTHER" id="PTHR11280">
    <property type="entry name" value="GLUCOSAMINE-6-PHOSPHATE ISOMERASE"/>
    <property type="match status" value="1"/>
</dbReference>
<accession>A0A1G1VJH2</accession>
<dbReference type="GO" id="GO:0004342">
    <property type="term" value="F:glucosamine-6-phosphate deaminase activity"/>
    <property type="evidence" value="ECO:0007669"/>
    <property type="project" value="InterPro"/>
</dbReference>
<dbReference type="CDD" id="cd01399">
    <property type="entry name" value="GlcN6P_deaminase"/>
    <property type="match status" value="1"/>
</dbReference>
<dbReference type="GO" id="GO:0042802">
    <property type="term" value="F:identical protein binding"/>
    <property type="evidence" value="ECO:0007669"/>
    <property type="project" value="TreeGrafter"/>
</dbReference>
<dbReference type="Gene3D" id="3.40.50.1360">
    <property type="match status" value="1"/>
</dbReference>
<proteinExistence type="predicted"/>
<dbReference type="GO" id="GO:0005975">
    <property type="term" value="P:carbohydrate metabolic process"/>
    <property type="evidence" value="ECO:0007669"/>
    <property type="project" value="InterPro"/>
</dbReference>
<dbReference type="STRING" id="1797589.A2784_01140"/>
<keyword evidence="1" id="KW-0378">Hydrolase</keyword>
<evidence type="ECO:0000259" key="2">
    <source>
        <dbReference type="Pfam" id="PF01182"/>
    </source>
</evidence>
<dbReference type="InterPro" id="IPR006148">
    <property type="entry name" value="Glc/Gal-6P_isomerase"/>
</dbReference>
<evidence type="ECO:0000313" key="3">
    <source>
        <dbReference type="EMBL" id="OGY15560.1"/>
    </source>
</evidence>
<feature type="domain" description="Glucosamine/galactosamine-6-phosphate isomerase" evidence="2">
    <location>
        <begin position="45"/>
        <end position="243"/>
    </location>
</feature>
<gene>
    <name evidence="3" type="ORF">A2784_01140</name>
</gene>
<dbReference type="PANTHER" id="PTHR11280:SF5">
    <property type="entry name" value="GLUCOSAMINE-6-PHOSPHATE ISOMERASE"/>
    <property type="match status" value="1"/>
</dbReference>
<organism evidence="3 4">
    <name type="scientific">Candidatus Chisholmbacteria bacterium RIFCSPHIGHO2_01_FULL_48_12</name>
    <dbReference type="NCBI Taxonomy" id="1797589"/>
    <lineage>
        <taxon>Bacteria</taxon>
        <taxon>Candidatus Chisholmiibacteriota</taxon>
    </lineage>
</organism>